<feature type="region of interest" description="Disordered" evidence="1">
    <location>
        <begin position="303"/>
        <end position="356"/>
    </location>
</feature>
<sequence>MYIDQRMSPVPMPVPVSGPYAMMSPPPAVSMAGMPLPWGAYPPQQYGVPGMIPPPIHPVAMEGMPAAARPPKPVRLPMCAPMPIPAGVSPPPPVLHGRTSVPVEMQGGPTPLMVRARSATPELGGSPSPVGGKEKSARRFRSMEAALAWCHVQHSQKQVPVVPKEDVKKLVEFQLSSGKPICAPWYRPQKDEEEAESQREVESEQEVKSVREVESEQEALTERESQQDPVEPEARPGWVSPPPEEPPRPSTPVAEDPSSDEEHDLAVAQIVVKPQRPVAPLRTAPSRANPAAAAMRMAPMPPMQQMVSSPPADAPPQSASPTRMSAMVATPVRMPTSPTRMSQMMTTPSPVRMSAGRVLPTPQRRCAGALPHYRAEASPRRMMGYTHTPKRTGGHAGHRGSMRRPPPHGTGFFVPAGMVLPA</sequence>
<feature type="compositionally biased region" description="Low complexity" evidence="1">
    <location>
        <begin position="303"/>
        <end position="321"/>
    </location>
</feature>
<feature type="compositionally biased region" description="Basic residues" evidence="1">
    <location>
        <begin position="389"/>
        <end position="406"/>
    </location>
</feature>
<dbReference type="EMBL" id="CAJHUC010002010">
    <property type="protein sequence ID" value="CAD7702949.1"/>
    <property type="molecule type" value="Genomic_DNA"/>
</dbReference>
<name>A0A8S1JBY7_9CHLO</name>
<gene>
    <name evidence="2" type="ORF">OSTQU699_LOCUS8306</name>
</gene>
<feature type="compositionally biased region" description="Basic and acidic residues" evidence="1">
    <location>
        <begin position="196"/>
        <end position="226"/>
    </location>
</feature>
<evidence type="ECO:0000313" key="3">
    <source>
        <dbReference type="Proteomes" id="UP000708148"/>
    </source>
</evidence>
<organism evidence="2 3">
    <name type="scientific">Ostreobium quekettii</name>
    <dbReference type="NCBI Taxonomy" id="121088"/>
    <lineage>
        <taxon>Eukaryota</taxon>
        <taxon>Viridiplantae</taxon>
        <taxon>Chlorophyta</taxon>
        <taxon>core chlorophytes</taxon>
        <taxon>Ulvophyceae</taxon>
        <taxon>TCBD clade</taxon>
        <taxon>Bryopsidales</taxon>
        <taxon>Ostreobineae</taxon>
        <taxon>Ostreobiaceae</taxon>
        <taxon>Ostreobium</taxon>
    </lineage>
</organism>
<accession>A0A8S1JBY7</accession>
<dbReference type="AlphaFoldDB" id="A0A8S1JBY7"/>
<dbReference type="Proteomes" id="UP000708148">
    <property type="component" value="Unassembled WGS sequence"/>
</dbReference>
<feature type="region of interest" description="Disordered" evidence="1">
    <location>
        <begin position="181"/>
        <end position="262"/>
    </location>
</feature>
<proteinExistence type="predicted"/>
<evidence type="ECO:0000256" key="1">
    <source>
        <dbReference type="SAM" id="MobiDB-lite"/>
    </source>
</evidence>
<dbReference type="OrthoDB" id="553337at2759"/>
<reference evidence="2" key="1">
    <citation type="submission" date="2020-12" db="EMBL/GenBank/DDBJ databases">
        <authorList>
            <person name="Iha C."/>
        </authorList>
    </citation>
    <scope>NUCLEOTIDE SEQUENCE</scope>
</reference>
<comment type="caution">
    <text evidence="2">The sequence shown here is derived from an EMBL/GenBank/DDBJ whole genome shotgun (WGS) entry which is preliminary data.</text>
</comment>
<feature type="compositionally biased region" description="Pro residues" evidence="1">
    <location>
        <begin position="239"/>
        <end position="250"/>
    </location>
</feature>
<dbReference type="CDD" id="cd22249">
    <property type="entry name" value="UDM1_RNF168_RNF169-like"/>
    <property type="match status" value="1"/>
</dbReference>
<keyword evidence="3" id="KW-1185">Reference proteome</keyword>
<feature type="region of interest" description="Disordered" evidence="1">
    <location>
        <begin position="389"/>
        <end position="414"/>
    </location>
</feature>
<evidence type="ECO:0000313" key="2">
    <source>
        <dbReference type="EMBL" id="CAD7702949.1"/>
    </source>
</evidence>
<feature type="compositionally biased region" description="Polar residues" evidence="1">
    <location>
        <begin position="336"/>
        <end position="349"/>
    </location>
</feature>
<protein>
    <submittedName>
        <fullName evidence="2">Uncharacterized protein</fullName>
    </submittedName>
</protein>